<name>A0A0A9A7I5_ARUDO</name>
<organism evidence="1">
    <name type="scientific">Arundo donax</name>
    <name type="common">Giant reed</name>
    <name type="synonym">Donax arundinaceus</name>
    <dbReference type="NCBI Taxonomy" id="35708"/>
    <lineage>
        <taxon>Eukaryota</taxon>
        <taxon>Viridiplantae</taxon>
        <taxon>Streptophyta</taxon>
        <taxon>Embryophyta</taxon>
        <taxon>Tracheophyta</taxon>
        <taxon>Spermatophyta</taxon>
        <taxon>Magnoliopsida</taxon>
        <taxon>Liliopsida</taxon>
        <taxon>Poales</taxon>
        <taxon>Poaceae</taxon>
        <taxon>PACMAD clade</taxon>
        <taxon>Arundinoideae</taxon>
        <taxon>Arundineae</taxon>
        <taxon>Arundo</taxon>
    </lineage>
</organism>
<evidence type="ECO:0000313" key="1">
    <source>
        <dbReference type="EMBL" id="JAD45918.1"/>
    </source>
</evidence>
<reference evidence="1" key="2">
    <citation type="journal article" date="2015" name="Data Brief">
        <title>Shoot transcriptome of the giant reed, Arundo donax.</title>
        <authorList>
            <person name="Barrero R.A."/>
            <person name="Guerrero F.D."/>
            <person name="Moolhuijzen P."/>
            <person name="Goolsby J.A."/>
            <person name="Tidwell J."/>
            <person name="Bellgard S.E."/>
            <person name="Bellgard M.I."/>
        </authorList>
    </citation>
    <scope>NUCLEOTIDE SEQUENCE</scope>
    <source>
        <tissue evidence="1">Shoot tissue taken approximately 20 cm above the soil surface</tissue>
    </source>
</reference>
<protein>
    <submittedName>
        <fullName evidence="1">Uncharacterized protein</fullName>
    </submittedName>
</protein>
<dbReference type="AlphaFoldDB" id="A0A0A9A7I5"/>
<proteinExistence type="predicted"/>
<dbReference type="EMBL" id="GBRH01251977">
    <property type="protein sequence ID" value="JAD45918.1"/>
    <property type="molecule type" value="Transcribed_RNA"/>
</dbReference>
<sequence length="21" mass="2201">MFGSPCCVAEIYLRPAMVVGG</sequence>
<accession>A0A0A9A7I5</accession>
<reference evidence="1" key="1">
    <citation type="submission" date="2014-09" db="EMBL/GenBank/DDBJ databases">
        <authorList>
            <person name="Magalhaes I.L.F."/>
            <person name="Oliveira U."/>
            <person name="Santos F.R."/>
            <person name="Vidigal T.H.D.A."/>
            <person name="Brescovit A.D."/>
            <person name="Santos A.J."/>
        </authorList>
    </citation>
    <scope>NUCLEOTIDE SEQUENCE</scope>
    <source>
        <tissue evidence="1">Shoot tissue taken approximately 20 cm above the soil surface</tissue>
    </source>
</reference>